<gene>
    <name evidence="2" type="ORF">NAEGRDRAFT_74001</name>
</gene>
<dbReference type="Proteomes" id="UP000006671">
    <property type="component" value="Unassembled WGS sequence"/>
</dbReference>
<dbReference type="AlphaFoldDB" id="D2VXY3"/>
<name>D2VXY3_NAEGR</name>
<feature type="compositionally biased region" description="Low complexity" evidence="1">
    <location>
        <begin position="63"/>
        <end position="80"/>
    </location>
</feature>
<feature type="region of interest" description="Disordered" evidence="1">
    <location>
        <begin position="25"/>
        <end position="100"/>
    </location>
</feature>
<accession>D2VXY3</accession>
<dbReference type="RefSeq" id="XP_002671062.1">
    <property type="nucleotide sequence ID" value="XM_002671016.1"/>
</dbReference>
<reference evidence="2 3" key="1">
    <citation type="journal article" date="2010" name="Cell">
        <title>The genome of Naegleria gruberi illuminates early eukaryotic versatility.</title>
        <authorList>
            <person name="Fritz-Laylin L.K."/>
            <person name="Prochnik S.E."/>
            <person name="Ginger M.L."/>
            <person name="Dacks J.B."/>
            <person name="Carpenter M.L."/>
            <person name="Field M.C."/>
            <person name="Kuo A."/>
            <person name="Paredez A."/>
            <person name="Chapman J."/>
            <person name="Pham J."/>
            <person name="Shu S."/>
            <person name="Neupane R."/>
            <person name="Cipriano M."/>
            <person name="Mancuso J."/>
            <person name="Tu H."/>
            <person name="Salamov A."/>
            <person name="Lindquist E."/>
            <person name="Shapiro H."/>
            <person name="Lucas S."/>
            <person name="Grigoriev I.V."/>
            <person name="Cande W.Z."/>
            <person name="Fulton C."/>
            <person name="Rokhsar D.S."/>
            <person name="Dawson S.C."/>
        </authorList>
    </citation>
    <scope>NUCLEOTIDE SEQUENCE [LARGE SCALE GENOMIC DNA]</scope>
    <source>
        <strain evidence="2 3">NEG-M</strain>
    </source>
</reference>
<organism evidence="3">
    <name type="scientific">Naegleria gruberi</name>
    <name type="common">Amoeba</name>
    <dbReference type="NCBI Taxonomy" id="5762"/>
    <lineage>
        <taxon>Eukaryota</taxon>
        <taxon>Discoba</taxon>
        <taxon>Heterolobosea</taxon>
        <taxon>Tetramitia</taxon>
        <taxon>Eutetramitia</taxon>
        <taxon>Vahlkampfiidae</taxon>
        <taxon>Naegleria</taxon>
    </lineage>
</organism>
<proteinExistence type="predicted"/>
<dbReference type="InParanoid" id="D2VXY3"/>
<evidence type="ECO:0000313" key="2">
    <source>
        <dbReference type="EMBL" id="EFC38318.1"/>
    </source>
</evidence>
<keyword evidence="3" id="KW-1185">Reference proteome</keyword>
<evidence type="ECO:0000313" key="3">
    <source>
        <dbReference type="Proteomes" id="UP000006671"/>
    </source>
</evidence>
<dbReference type="VEuPathDB" id="AmoebaDB:NAEGRDRAFT_74001"/>
<evidence type="ECO:0000256" key="1">
    <source>
        <dbReference type="SAM" id="MobiDB-lite"/>
    </source>
</evidence>
<sequence length="250" mass="28599">MMLSVQEMDIKSIEDAANLLISLTKKRKLEESYESSEEYSSNESSEGEHSDGEEEVSYDDNYRSSTSSSTNNNNNNNISRVKNENTKKRKTKPFNSGDSGNYLVQITNRKGFEENTLLTNILNIEIDWREEKTIYMIIDIKFRDETVQQITTHIESSDGKLQSCKRFRNSVETFYEQTSRKGGKSQNELSQAEICFQFTDSSFTRAYSKKVKVEKSKNNRGGSKPHGFVDITDSLIGKMAFSSNPYPTEE</sequence>
<dbReference type="GeneID" id="8863527"/>
<protein>
    <submittedName>
        <fullName evidence="2">Predicted protein</fullName>
    </submittedName>
</protein>
<dbReference type="EMBL" id="GG738909">
    <property type="protein sequence ID" value="EFC38318.1"/>
    <property type="molecule type" value="Genomic_DNA"/>
</dbReference>
<dbReference type="KEGG" id="ngr:NAEGRDRAFT_74001"/>